<evidence type="ECO:0000313" key="3">
    <source>
        <dbReference type="EMBL" id="SMC26590.1"/>
    </source>
</evidence>
<evidence type="ECO:0000313" key="4">
    <source>
        <dbReference type="Proteomes" id="UP000192468"/>
    </source>
</evidence>
<sequence>MRKINPYLEKYKSLVKFLGEVFGKDTEIALHDLTNVDNSIVEISNSKVSGREVGAPATNLALKILKAGEYNHKDYIVNYKGISSNGTTLKSSTYFIKDDKKEIVGMLCINMNLQKFKEFRNFLDDFIGVEAKDTNNENIERFDHSVEELTIDSIDEIIISSGIPPERMSQEEKIEIIKKLNDKGMFLLKGVVSEIAIKLKTSEATIYRYLSKIKKEV</sequence>
<dbReference type="InterPro" id="IPR013559">
    <property type="entry name" value="YheO"/>
</dbReference>
<dbReference type="PANTHER" id="PTHR35568">
    <property type="entry name" value="TRANSCRIPTIONAL REGULATOR DAUR"/>
    <property type="match status" value="1"/>
</dbReference>
<organism evidence="3 4">
    <name type="scientific">Clostridium acidisoli DSM 12555</name>
    <dbReference type="NCBI Taxonomy" id="1121291"/>
    <lineage>
        <taxon>Bacteria</taxon>
        <taxon>Bacillati</taxon>
        <taxon>Bacillota</taxon>
        <taxon>Clostridia</taxon>
        <taxon>Eubacteriales</taxon>
        <taxon>Clostridiaceae</taxon>
        <taxon>Clostridium</taxon>
    </lineage>
</organism>
<proteinExistence type="predicted"/>
<dbReference type="Proteomes" id="UP000192468">
    <property type="component" value="Unassembled WGS sequence"/>
</dbReference>
<name>A0A1W1XRI1_9CLOT</name>
<dbReference type="EMBL" id="FWXH01000013">
    <property type="protein sequence ID" value="SMC26590.1"/>
    <property type="molecule type" value="Genomic_DNA"/>
</dbReference>
<evidence type="ECO:0000259" key="1">
    <source>
        <dbReference type="Pfam" id="PF08348"/>
    </source>
</evidence>
<accession>A0A1W1XRI1</accession>
<dbReference type="Pfam" id="PF13309">
    <property type="entry name" value="HTH_22"/>
    <property type="match status" value="1"/>
</dbReference>
<dbReference type="OrthoDB" id="9796595at2"/>
<keyword evidence="4" id="KW-1185">Reference proteome</keyword>
<feature type="domain" description="Transcriptional regulator DauR-like HTH" evidence="2">
    <location>
        <begin position="154"/>
        <end position="210"/>
    </location>
</feature>
<feature type="domain" description="YheO-like" evidence="1">
    <location>
        <begin position="8"/>
        <end position="121"/>
    </location>
</feature>
<dbReference type="InterPro" id="IPR039445">
    <property type="entry name" value="DauR-like_HTH"/>
</dbReference>
<reference evidence="3 4" key="1">
    <citation type="submission" date="2017-04" db="EMBL/GenBank/DDBJ databases">
        <authorList>
            <person name="Afonso C.L."/>
            <person name="Miller P.J."/>
            <person name="Scott M.A."/>
            <person name="Spackman E."/>
            <person name="Goraichik I."/>
            <person name="Dimitrov K.M."/>
            <person name="Suarez D.L."/>
            <person name="Swayne D.E."/>
        </authorList>
    </citation>
    <scope>NUCLEOTIDE SEQUENCE [LARGE SCALE GENOMIC DNA]</scope>
    <source>
        <strain evidence="3 4">DSM 12555</strain>
    </source>
</reference>
<dbReference type="STRING" id="1121291.SAMN02745134_02893"/>
<protein>
    <submittedName>
        <fullName evidence="3">Predicted transcriptional regulator YheO, contains PAS and DNA-binding HTH domains</fullName>
    </submittedName>
</protein>
<gene>
    <name evidence="3" type="ORF">SAMN02745134_02893</name>
</gene>
<evidence type="ECO:0000259" key="2">
    <source>
        <dbReference type="Pfam" id="PF13309"/>
    </source>
</evidence>
<dbReference type="GO" id="GO:0003677">
    <property type="term" value="F:DNA binding"/>
    <property type="evidence" value="ECO:0007669"/>
    <property type="project" value="UniProtKB-KW"/>
</dbReference>
<dbReference type="InterPro" id="IPR039446">
    <property type="entry name" value="DauR-like"/>
</dbReference>
<dbReference type="RefSeq" id="WP_084116691.1">
    <property type="nucleotide sequence ID" value="NZ_FWXH01000013.1"/>
</dbReference>
<dbReference type="Pfam" id="PF08348">
    <property type="entry name" value="PAS_6"/>
    <property type="match status" value="1"/>
</dbReference>
<keyword evidence="3" id="KW-0238">DNA-binding</keyword>
<dbReference type="PANTHER" id="PTHR35568:SF1">
    <property type="entry name" value="TRANSCRIPTIONAL REGULATOR DAUR"/>
    <property type="match status" value="1"/>
</dbReference>
<dbReference type="AlphaFoldDB" id="A0A1W1XRI1"/>